<reference evidence="8 9" key="1">
    <citation type="submission" date="2021-10" db="EMBL/GenBank/DDBJ databases">
        <title>Anaerobic single-cell dispensing facilitates the cultivation of human gut bacteria.</title>
        <authorList>
            <person name="Afrizal A."/>
        </authorList>
    </citation>
    <scope>NUCLEOTIDE SEQUENCE [LARGE SCALE GENOMIC DNA]</scope>
    <source>
        <strain evidence="8 9">CLA-AA-H224</strain>
    </source>
</reference>
<evidence type="ECO:0000313" key="9">
    <source>
        <dbReference type="Proteomes" id="UP001198200"/>
    </source>
</evidence>
<comment type="caution">
    <text evidence="8">The sequence shown here is derived from an EMBL/GenBank/DDBJ whole genome shotgun (WGS) entry which is preliminary data.</text>
</comment>
<organism evidence="8 9">
    <name type="scientific">Anthropogastromicrobium aceti</name>
    <dbReference type="NCBI Taxonomy" id="2981768"/>
    <lineage>
        <taxon>Bacteria</taxon>
        <taxon>Bacillati</taxon>
        <taxon>Bacillota</taxon>
        <taxon>Clostridia</taxon>
        <taxon>Lachnospirales</taxon>
        <taxon>Lachnospiraceae</taxon>
        <taxon>Anthropogastromicrobium</taxon>
    </lineage>
</organism>
<dbReference type="NCBIfam" id="TIGR00255">
    <property type="entry name" value="YicC/YloC family endoribonuclease"/>
    <property type="match status" value="1"/>
</dbReference>
<feature type="domain" description="Endoribonuclease YicC-like N-terminal" evidence="6">
    <location>
        <begin position="2"/>
        <end position="157"/>
    </location>
</feature>
<proteinExistence type="inferred from homology"/>
<dbReference type="Pfam" id="PF08340">
    <property type="entry name" value="YicC-like_C"/>
    <property type="match status" value="1"/>
</dbReference>
<dbReference type="GO" id="GO:0016787">
    <property type="term" value="F:hydrolase activity"/>
    <property type="evidence" value="ECO:0007669"/>
    <property type="project" value="UniProtKB-KW"/>
</dbReference>
<dbReference type="GO" id="GO:0004521">
    <property type="term" value="F:RNA endonuclease activity"/>
    <property type="evidence" value="ECO:0007669"/>
    <property type="project" value="InterPro"/>
</dbReference>
<dbReference type="InterPro" id="IPR013527">
    <property type="entry name" value="YicC-like_N"/>
</dbReference>
<accession>A0AAE3JBQ9</accession>
<evidence type="ECO:0000259" key="6">
    <source>
        <dbReference type="Pfam" id="PF03755"/>
    </source>
</evidence>
<dbReference type="PANTHER" id="PTHR30636">
    <property type="entry name" value="UPF0701 PROTEIN YICC"/>
    <property type="match status" value="1"/>
</dbReference>
<evidence type="ECO:0000256" key="4">
    <source>
        <dbReference type="ARBA" id="ARBA00022801"/>
    </source>
</evidence>
<dbReference type="EMBL" id="JAJEQN010000009">
    <property type="protein sequence ID" value="MCC2221049.1"/>
    <property type="molecule type" value="Genomic_DNA"/>
</dbReference>
<keyword evidence="4" id="KW-0378">Hydrolase</keyword>
<comment type="similarity">
    <text evidence="5">Belongs to the YicC/YloC family.</text>
</comment>
<dbReference type="InterPro" id="IPR013551">
    <property type="entry name" value="YicC-like_C"/>
</dbReference>
<keyword evidence="2" id="KW-0540">Nuclease</keyword>
<evidence type="ECO:0000256" key="5">
    <source>
        <dbReference type="ARBA" id="ARBA00035648"/>
    </source>
</evidence>
<dbReference type="AlphaFoldDB" id="A0AAE3JBQ9"/>
<evidence type="ECO:0000313" key="8">
    <source>
        <dbReference type="EMBL" id="MCC2221049.1"/>
    </source>
</evidence>
<keyword evidence="3" id="KW-0255">Endonuclease</keyword>
<sequence length="292" mass="33817">MIRSMTGFGRFEFAGESHKIIVEMKSVNHRYLDLSIKMPKIFNCFETAIRSLVKEQLQRGKVDMYISYETESDDQTVLCYHEDIARDYMAHMAQMADTFNLENNLTLTELARMPEVFTMEQRDTDAKELWPDVEQAVRQACVAMVQARQTEGEQLKKDLLLKLDHMDMLVDMVTDRAPVMVQEYRIRLTEKVKEFIEASVIDENRIAAEVTLYADKICVDEEMVRLRTHISHMKEALCTGGSVGRKLDFLAQEMNREANTTLSKINDVTLADVAIDMKTEIEKIREQVQNIE</sequence>
<name>A0AAE3JBQ9_9FIRM</name>
<comment type="cofactor">
    <cofactor evidence="1">
        <name>a divalent metal cation</name>
        <dbReference type="ChEBI" id="CHEBI:60240"/>
    </cofactor>
</comment>
<evidence type="ECO:0000256" key="1">
    <source>
        <dbReference type="ARBA" id="ARBA00001968"/>
    </source>
</evidence>
<protein>
    <submittedName>
        <fullName evidence="8">YicC family protein</fullName>
    </submittedName>
</protein>
<evidence type="ECO:0000256" key="2">
    <source>
        <dbReference type="ARBA" id="ARBA00022722"/>
    </source>
</evidence>
<keyword evidence="9" id="KW-1185">Reference proteome</keyword>
<dbReference type="InterPro" id="IPR005229">
    <property type="entry name" value="YicC/YloC-like"/>
</dbReference>
<dbReference type="Proteomes" id="UP001198200">
    <property type="component" value="Unassembled WGS sequence"/>
</dbReference>
<feature type="domain" description="Endoribonuclease YicC-like C-terminal" evidence="7">
    <location>
        <begin position="174"/>
        <end position="292"/>
    </location>
</feature>
<gene>
    <name evidence="8" type="ORF">LKD48_05225</name>
</gene>
<evidence type="ECO:0000256" key="3">
    <source>
        <dbReference type="ARBA" id="ARBA00022759"/>
    </source>
</evidence>
<evidence type="ECO:0000259" key="7">
    <source>
        <dbReference type="Pfam" id="PF08340"/>
    </source>
</evidence>
<dbReference type="RefSeq" id="WP_227099833.1">
    <property type="nucleotide sequence ID" value="NZ_JAJEQN010000009.1"/>
</dbReference>
<dbReference type="Pfam" id="PF03755">
    <property type="entry name" value="YicC-like_N"/>
    <property type="match status" value="1"/>
</dbReference>
<dbReference type="PANTHER" id="PTHR30636:SF3">
    <property type="entry name" value="UPF0701 PROTEIN YICC"/>
    <property type="match status" value="1"/>
</dbReference>